<dbReference type="PANTHER" id="PTHR44051">
    <property type="entry name" value="GLUTATHIONE S-TRANSFERASE-RELATED"/>
    <property type="match status" value="1"/>
</dbReference>
<dbReference type="RefSeq" id="WP_184147390.1">
    <property type="nucleotide sequence ID" value="NZ_JACHFM010000001.1"/>
</dbReference>
<sequence length="208" mass="22964">MITVYGRASSMNVQAVMWGAAELGIAVDRVDAGFGFGGTDTPDYRAMNPNGLVPAFRDEHVTMFESAAILRYLAARYGHAPFWPEDPIARAPVDTWAEWGKTTLQANFLAAIFHPALRGLPIDEKGGALFETHLDILEAKLGAGPWVLGADFTFADIEAGLSLYRYYTLDIERRERPTLAAYYDRLTARPAYAGHVMIDYSALRAMGR</sequence>
<dbReference type="Pfam" id="PF02798">
    <property type="entry name" value="GST_N"/>
    <property type="match status" value="1"/>
</dbReference>
<reference evidence="5 6" key="1">
    <citation type="submission" date="2020-08" db="EMBL/GenBank/DDBJ databases">
        <title>Genomic Encyclopedia of Type Strains, Phase IV (KMG-IV): sequencing the most valuable type-strain genomes for metagenomic binning, comparative biology and taxonomic classification.</title>
        <authorList>
            <person name="Goeker M."/>
        </authorList>
    </citation>
    <scope>NUCLEOTIDE SEQUENCE [LARGE SCALE GENOMIC DNA]</scope>
    <source>
        <strain evidence="5 6">DSM 101730</strain>
    </source>
</reference>
<dbReference type="InterPro" id="IPR040079">
    <property type="entry name" value="Glutathione_S-Trfase"/>
</dbReference>
<dbReference type="InterPro" id="IPR036282">
    <property type="entry name" value="Glutathione-S-Trfase_C_sf"/>
</dbReference>
<dbReference type="SFLD" id="SFLDG01150">
    <property type="entry name" value="Main.1:_Beta-like"/>
    <property type="match status" value="1"/>
</dbReference>
<dbReference type="GO" id="GO:0004364">
    <property type="term" value="F:glutathione transferase activity"/>
    <property type="evidence" value="ECO:0007669"/>
    <property type="project" value="UniProtKB-EC"/>
</dbReference>
<dbReference type="SFLD" id="SFLDG00358">
    <property type="entry name" value="Main_(cytGST)"/>
    <property type="match status" value="1"/>
</dbReference>
<evidence type="ECO:0000313" key="6">
    <source>
        <dbReference type="Proteomes" id="UP000549457"/>
    </source>
</evidence>
<accession>A0A840SJ49</accession>
<evidence type="ECO:0000256" key="1">
    <source>
        <dbReference type="ARBA" id="ARBA00007409"/>
    </source>
</evidence>
<evidence type="ECO:0000259" key="4">
    <source>
        <dbReference type="PROSITE" id="PS50405"/>
    </source>
</evidence>
<dbReference type="AlphaFoldDB" id="A0A840SJ49"/>
<dbReference type="SFLD" id="SFLDS00019">
    <property type="entry name" value="Glutathione_Transferase_(cytos"/>
    <property type="match status" value="1"/>
</dbReference>
<dbReference type="Gene3D" id="3.40.30.10">
    <property type="entry name" value="Glutaredoxin"/>
    <property type="match status" value="1"/>
</dbReference>
<dbReference type="Pfam" id="PF13410">
    <property type="entry name" value="GST_C_2"/>
    <property type="match status" value="1"/>
</dbReference>
<evidence type="ECO:0000259" key="3">
    <source>
        <dbReference type="PROSITE" id="PS50404"/>
    </source>
</evidence>
<evidence type="ECO:0000256" key="2">
    <source>
        <dbReference type="ARBA" id="ARBA00022679"/>
    </source>
</evidence>
<dbReference type="InterPro" id="IPR004045">
    <property type="entry name" value="Glutathione_S-Trfase_N"/>
</dbReference>
<organism evidence="5 6">
    <name type="scientific">Amaricoccus macauensis</name>
    <dbReference type="NCBI Taxonomy" id="57001"/>
    <lineage>
        <taxon>Bacteria</taxon>
        <taxon>Pseudomonadati</taxon>
        <taxon>Pseudomonadota</taxon>
        <taxon>Alphaproteobacteria</taxon>
        <taxon>Rhodobacterales</taxon>
        <taxon>Paracoccaceae</taxon>
        <taxon>Amaricoccus</taxon>
    </lineage>
</organism>
<comment type="similarity">
    <text evidence="1">Belongs to the GST superfamily.</text>
</comment>
<feature type="domain" description="GST C-terminal" evidence="4">
    <location>
        <begin position="86"/>
        <end position="208"/>
    </location>
</feature>
<dbReference type="PANTHER" id="PTHR44051:SF19">
    <property type="entry name" value="DISULFIDE-BOND OXIDOREDUCTASE YFCG"/>
    <property type="match status" value="1"/>
</dbReference>
<dbReference type="FunFam" id="3.40.30.10:FF:000039">
    <property type="entry name" value="Glutathione S-transferase domain"/>
    <property type="match status" value="1"/>
</dbReference>
<evidence type="ECO:0000313" key="5">
    <source>
        <dbReference type="EMBL" id="MBB5220974.1"/>
    </source>
</evidence>
<protein>
    <submittedName>
        <fullName evidence="5">Glutathione S-transferase</fullName>
        <ecNumber evidence="5">2.5.1.18</ecNumber>
    </submittedName>
</protein>
<dbReference type="SUPFAM" id="SSF47616">
    <property type="entry name" value="GST C-terminal domain-like"/>
    <property type="match status" value="1"/>
</dbReference>
<proteinExistence type="inferred from homology"/>
<dbReference type="Gene3D" id="1.20.1050.10">
    <property type="match status" value="1"/>
</dbReference>
<dbReference type="InterPro" id="IPR010987">
    <property type="entry name" value="Glutathione-S-Trfase_C-like"/>
</dbReference>
<dbReference type="EMBL" id="JACHFM010000001">
    <property type="protein sequence ID" value="MBB5220974.1"/>
    <property type="molecule type" value="Genomic_DNA"/>
</dbReference>
<dbReference type="SUPFAM" id="SSF52833">
    <property type="entry name" value="Thioredoxin-like"/>
    <property type="match status" value="1"/>
</dbReference>
<keyword evidence="6" id="KW-1185">Reference proteome</keyword>
<dbReference type="PROSITE" id="PS50404">
    <property type="entry name" value="GST_NTER"/>
    <property type="match status" value="1"/>
</dbReference>
<dbReference type="PROSITE" id="PS50405">
    <property type="entry name" value="GST_CTER"/>
    <property type="match status" value="1"/>
</dbReference>
<dbReference type="Proteomes" id="UP000549457">
    <property type="component" value="Unassembled WGS sequence"/>
</dbReference>
<dbReference type="EC" id="2.5.1.18" evidence="5"/>
<keyword evidence="2 5" id="KW-0808">Transferase</keyword>
<feature type="domain" description="GST N-terminal" evidence="3">
    <location>
        <begin position="1"/>
        <end position="81"/>
    </location>
</feature>
<name>A0A840SJ49_9RHOB</name>
<dbReference type="InterPro" id="IPR036249">
    <property type="entry name" value="Thioredoxin-like_sf"/>
</dbReference>
<dbReference type="CDD" id="cd03047">
    <property type="entry name" value="GST_N_2"/>
    <property type="match status" value="1"/>
</dbReference>
<comment type="caution">
    <text evidence="5">The sequence shown here is derived from an EMBL/GenBank/DDBJ whole genome shotgun (WGS) entry which is preliminary data.</text>
</comment>
<gene>
    <name evidence="5" type="ORF">HNP73_000895</name>
</gene>